<dbReference type="InterPro" id="IPR003770">
    <property type="entry name" value="MLTG-like"/>
</dbReference>
<feature type="site" description="Important for catalytic activity" evidence="7">
    <location>
        <position position="299"/>
    </location>
</feature>
<keyword evidence="10" id="KW-1185">Reference proteome</keyword>
<dbReference type="HAMAP" id="MF_02065">
    <property type="entry name" value="MltG"/>
    <property type="match status" value="1"/>
</dbReference>
<evidence type="ECO:0000313" key="10">
    <source>
        <dbReference type="Proteomes" id="UP000649151"/>
    </source>
</evidence>
<sequence length="418" mass="46677">MSEQEKDQQKITEEPVKEQEISTVSASDIQDDTVIFSSTSDKEFLAEKEEKNSIEQPSRKSVKKKKKGKKWTGFLVAGIIIIISIGLAFTILTGFNDVFALSKPAISADIEIPSGATTAQISKLLKEEGIIDQPWLFRFVVKMRGEGSGFQAGVHSFSAKWDYDAIIEELNMVPSENPNVIKITFPEGSTLDEIVRLLETNGVCDGDQFLRALEENSFDFAYQDMLTEEKNDSKYHVMEGYAFPNTYNFFKNEDAESVARKFLQAFDEHMQEANLYEQIKSSEFSLDEVITLASIVQAEAGSIEDMPKIASVLMNRIHNSDQYPKLECDPTKSYAKEISGNLKSEGTSDAIAEAYDTYVTPGLPPGAICNPGIDAIQAVLHPATTDYYYFCANIETKECFYAKTLEEHNQNLKKAGLI</sequence>
<proteinExistence type="inferred from homology"/>
<dbReference type="EMBL" id="JACOQK010000001">
    <property type="protein sequence ID" value="MBC5787592.1"/>
    <property type="molecule type" value="Genomic_DNA"/>
</dbReference>
<evidence type="ECO:0000256" key="5">
    <source>
        <dbReference type="ARBA" id="ARBA00023239"/>
    </source>
</evidence>
<comment type="catalytic activity">
    <reaction evidence="7">
        <text>a peptidoglycan chain = a peptidoglycan chain with N-acetyl-1,6-anhydromuramyl-[peptide] at the reducing end + a peptidoglycan chain with N-acetylglucosamine at the non-reducing end.</text>
        <dbReference type="EC" id="4.2.2.29"/>
    </reaction>
</comment>
<gene>
    <name evidence="7 9" type="primary">mltG</name>
    <name evidence="9" type="ORF">H8Z77_06090</name>
</gene>
<reference evidence="9 10" key="1">
    <citation type="submission" date="2020-08" db="EMBL/GenBank/DDBJ databases">
        <title>Genome public.</title>
        <authorList>
            <person name="Liu C."/>
            <person name="Sun Q."/>
        </authorList>
    </citation>
    <scope>NUCLEOTIDE SEQUENCE [LARGE SCALE GENOMIC DNA]</scope>
    <source>
        <strain evidence="9 10">NSJ-27</strain>
    </source>
</reference>
<dbReference type="NCBIfam" id="TIGR00247">
    <property type="entry name" value="endolytic transglycosylase MltG"/>
    <property type="match status" value="1"/>
</dbReference>
<keyword evidence="3 7" id="KW-1133">Transmembrane helix</keyword>
<evidence type="ECO:0000256" key="2">
    <source>
        <dbReference type="ARBA" id="ARBA00022692"/>
    </source>
</evidence>
<feature type="region of interest" description="Disordered" evidence="8">
    <location>
        <begin position="1"/>
        <end position="24"/>
    </location>
</feature>
<dbReference type="EC" id="4.2.2.29" evidence="7"/>
<name>A0ABR7IR28_9CLOT</name>
<dbReference type="Proteomes" id="UP000649151">
    <property type="component" value="Unassembled WGS sequence"/>
</dbReference>
<accession>A0ABR7IR28</accession>
<evidence type="ECO:0000313" key="9">
    <source>
        <dbReference type="EMBL" id="MBC5787592.1"/>
    </source>
</evidence>
<dbReference type="Pfam" id="PF02618">
    <property type="entry name" value="YceG"/>
    <property type="match status" value="1"/>
</dbReference>
<keyword evidence="5 7" id="KW-0456">Lyase</keyword>
<keyword evidence="2 7" id="KW-0812">Transmembrane</keyword>
<evidence type="ECO:0000256" key="4">
    <source>
        <dbReference type="ARBA" id="ARBA00023136"/>
    </source>
</evidence>
<evidence type="ECO:0000256" key="6">
    <source>
        <dbReference type="ARBA" id="ARBA00023316"/>
    </source>
</evidence>
<evidence type="ECO:0000256" key="3">
    <source>
        <dbReference type="ARBA" id="ARBA00022989"/>
    </source>
</evidence>
<comment type="similarity">
    <text evidence="7">Belongs to the transglycosylase MltG family.</text>
</comment>
<dbReference type="RefSeq" id="WP_186996487.1">
    <property type="nucleotide sequence ID" value="NZ_JACOQK010000001.1"/>
</dbReference>
<protein>
    <recommendedName>
        <fullName evidence="7">Endolytic murein transglycosylase</fullName>
        <ecNumber evidence="7">4.2.2.29</ecNumber>
    </recommendedName>
    <alternativeName>
        <fullName evidence="7">Peptidoglycan lytic transglycosylase</fullName>
    </alternativeName>
    <alternativeName>
        <fullName evidence="7">Peptidoglycan polymerization terminase</fullName>
    </alternativeName>
</protein>
<comment type="caution">
    <text evidence="9">The sequence shown here is derived from an EMBL/GenBank/DDBJ whole genome shotgun (WGS) entry which is preliminary data.</text>
</comment>
<keyword evidence="4 7" id="KW-0472">Membrane</keyword>
<comment type="subcellular location">
    <subcellularLocation>
        <location evidence="7">Cell membrane</location>
        <topology evidence="7">Single-pass membrane protein</topology>
    </subcellularLocation>
</comment>
<evidence type="ECO:0000256" key="7">
    <source>
        <dbReference type="HAMAP-Rule" id="MF_02065"/>
    </source>
</evidence>
<feature type="compositionally biased region" description="Basic and acidic residues" evidence="8">
    <location>
        <begin position="1"/>
        <end position="20"/>
    </location>
</feature>
<comment type="function">
    <text evidence="7">Functions as a peptidoglycan terminase that cleaves nascent peptidoglycan strands endolytically to terminate their elongation.</text>
</comment>
<keyword evidence="6 7" id="KW-0961">Cell wall biogenesis/degradation</keyword>
<evidence type="ECO:0000256" key="1">
    <source>
        <dbReference type="ARBA" id="ARBA00022475"/>
    </source>
</evidence>
<dbReference type="PANTHER" id="PTHR30518:SF2">
    <property type="entry name" value="ENDOLYTIC MUREIN TRANSGLYCOSYLASE"/>
    <property type="match status" value="1"/>
</dbReference>
<feature type="transmembrane region" description="Helical" evidence="7">
    <location>
        <begin position="73"/>
        <end position="95"/>
    </location>
</feature>
<dbReference type="PANTHER" id="PTHR30518">
    <property type="entry name" value="ENDOLYTIC MUREIN TRANSGLYCOSYLASE"/>
    <property type="match status" value="1"/>
</dbReference>
<evidence type="ECO:0000256" key="8">
    <source>
        <dbReference type="SAM" id="MobiDB-lite"/>
    </source>
</evidence>
<dbReference type="Gene3D" id="3.30.1490.480">
    <property type="entry name" value="Endolytic murein transglycosylase"/>
    <property type="match status" value="1"/>
</dbReference>
<keyword evidence="1 7" id="KW-1003">Cell membrane</keyword>
<organism evidence="9 10">
    <name type="scientific">Clostridium facile</name>
    <dbReference type="NCBI Taxonomy" id="2763035"/>
    <lineage>
        <taxon>Bacteria</taxon>
        <taxon>Bacillati</taxon>
        <taxon>Bacillota</taxon>
        <taxon>Clostridia</taxon>
        <taxon>Eubacteriales</taxon>
        <taxon>Clostridiaceae</taxon>
        <taxon>Clostridium</taxon>
    </lineage>
</organism>